<evidence type="ECO:0000313" key="3">
    <source>
        <dbReference type="Proteomes" id="UP001447842"/>
    </source>
</evidence>
<evidence type="ECO:0000313" key="2">
    <source>
        <dbReference type="EMBL" id="XAU14285.1"/>
    </source>
</evidence>
<dbReference type="PANTHER" id="PTHR33490">
    <property type="entry name" value="BLR5614 PROTEIN-RELATED"/>
    <property type="match status" value="1"/>
</dbReference>
<gene>
    <name evidence="2" type="ORF">WCY31_08445</name>
</gene>
<dbReference type="SUPFAM" id="SSF54001">
    <property type="entry name" value="Cysteine proteinases"/>
    <property type="match status" value="1"/>
</dbReference>
<dbReference type="PANTHER" id="PTHR33490:SF3">
    <property type="entry name" value="CONSERVED INTEGRAL MEMBRANE PROTEIN"/>
    <property type="match status" value="1"/>
</dbReference>
<feature type="domain" description="Transglutaminase-like" evidence="1">
    <location>
        <begin position="23"/>
        <end position="128"/>
    </location>
</feature>
<dbReference type="Proteomes" id="UP001447842">
    <property type="component" value="Chromosome"/>
</dbReference>
<dbReference type="InterPro" id="IPR002931">
    <property type="entry name" value="Transglutaminase-like"/>
</dbReference>
<name>A0ABZ3H6W8_9BACT</name>
<sequence>MEQFLAPSTYIDYHHPAVMAKAKALAEGLNAKEDVARVCFQYVRDAIAHTGDAGCGASTIKASEVLEQKTGWCYAKSHLLAALLRANGIPAALCYQRLSCSEYTPGVYCLHGLNAVWLEAYGWYRCDPRGNKEGVDAQFTPPVERLAFALGEHEYDVAGRFAEPLPEVIDALQTYKSYEAMIGHFPDRSA</sequence>
<dbReference type="Pfam" id="PF01841">
    <property type="entry name" value="Transglut_core"/>
    <property type="match status" value="1"/>
</dbReference>
<protein>
    <submittedName>
        <fullName evidence="2">Transglutaminase family protein</fullName>
    </submittedName>
</protein>
<proteinExistence type="predicted"/>
<accession>A0ABZ3H6W8</accession>
<evidence type="ECO:0000259" key="1">
    <source>
        <dbReference type="Pfam" id="PF01841"/>
    </source>
</evidence>
<dbReference type="RefSeq" id="WP_345972042.1">
    <property type="nucleotide sequence ID" value="NZ_CP147920.1"/>
</dbReference>
<dbReference type="Gene3D" id="3.10.620.30">
    <property type="match status" value="1"/>
</dbReference>
<dbReference type="EMBL" id="CP147920">
    <property type="protein sequence ID" value="XAU14285.1"/>
    <property type="molecule type" value="Genomic_DNA"/>
</dbReference>
<organism evidence="2 3">
    <name type="scientific">Sulfurimonas diazotrophicus</name>
    <dbReference type="NCBI Taxonomy" id="3131939"/>
    <lineage>
        <taxon>Bacteria</taxon>
        <taxon>Pseudomonadati</taxon>
        <taxon>Campylobacterota</taxon>
        <taxon>Epsilonproteobacteria</taxon>
        <taxon>Campylobacterales</taxon>
        <taxon>Sulfurimonadaceae</taxon>
        <taxon>Sulfurimonas</taxon>
    </lineage>
</organism>
<reference evidence="2 3" key="1">
    <citation type="submission" date="2024-03" db="EMBL/GenBank/DDBJ databases">
        <title>Sulfurimonas sp. HSL3-1.</title>
        <authorList>
            <person name="Wang S."/>
        </authorList>
    </citation>
    <scope>NUCLEOTIDE SEQUENCE [LARGE SCALE GENOMIC DNA]</scope>
    <source>
        <strain evidence="2 3">HSL3-1</strain>
    </source>
</reference>
<dbReference type="InterPro" id="IPR038765">
    <property type="entry name" value="Papain-like_cys_pep_sf"/>
</dbReference>
<keyword evidence="3" id="KW-1185">Reference proteome</keyword>